<organism evidence="9 10">
    <name type="scientific">Aliivibrio wodanis</name>
    <dbReference type="NCBI Taxonomy" id="80852"/>
    <lineage>
        <taxon>Bacteria</taxon>
        <taxon>Pseudomonadati</taxon>
        <taxon>Pseudomonadota</taxon>
        <taxon>Gammaproteobacteria</taxon>
        <taxon>Vibrionales</taxon>
        <taxon>Vibrionaceae</taxon>
        <taxon>Aliivibrio</taxon>
    </lineage>
</organism>
<dbReference type="GO" id="GO:0005886">
    <property type="term" value="C:plasma membrane"/>
    <property type="evidence" value="ECO:0007669"/>
    <property type="project" value="UniProtKB-SubCell"/>
</dbReference>
<sequence length="149" mass="17071">MSENGFLFRFRDGQTYMDVWPERKELAPMFPEQRVIKATKFAVKVMPAVAVISVLTQMAFNNTAGLPQAIIIALFALSMPLQGFWWLGNRANTVLPPALASWYRELYQKIIESGAALEPMKSQPRYKELANILNKAFKQLDKSALERWF</sequence>
<name>A0A090IKS9_9GAMM</name>
<reference evidence="10" key="1">
    <citation type="submission" date="2014-09" db="EMBL/GenBank/DDBJ databases">
        <authorList>
            <person name="Hjerde E."/>
        </authorList>
    </citation>
    <scope>NUCLEOTIDE SEQUENCE [LARGE SCALE GENOMIC DNA]</scope>
    <source>
        <strain evidence="10">06/09/139</strain>
    </source>
</reference>
<dbReference type="RefSeq" id="WP_045101574.1">
    <property type="nucleotide sequence ID" value="NZ_LN554846.1"/>
</dbReference>
<dbReference type="GeneID" id="28540373"/>
<gene>
    <name evidence="9" type="primary">yfbV</name>
    <name evidence="9" type="ORF">AWOD_I_0804</name>
</gene>
<evidence type="ECO:0000256" key="4">
    <source>
        <dbReference type="ARBA" id="ARBA00022519"/>
    </source>
</evidence>
<keyword evidence="6 8" id="KW-1133">Transmembrane helix</keyword>
<dbReference type="PATRIC" id="fig|80852.17.peg.817"/>
<evidence type="ECO:0000256" key="7">
    <source>
        <dbReference type="ARBA" id="ARBA00023136"/>
    </source>
</evidence>
<dbReference type="EMBL" id="LN554846">
    <property type="protein sequence ID" value="CED70897.1"/>
    <property type="molecule type" value="Genomic_DNA"/>
</dbReference>
<proteinExistence type="inferred from homology"/>
<dbReference type="KEGG" id="awd:AWOD_I_0804"/>
<dbReference type="InterPro" id="IPR007334">
    <property type="entry name" value="UPF0208"/>
</dbReference>
<keyword evidence="4" id="KW-0997">Cell inner membrane</keyword>
<evidence type="ECO:0000256" key="6">
    <source>
        <dbReference type="ARBA" id="ARBA00022989"/>
    </source>
</evidence>
<feature type="transmembrane region" description="Helical" evidence="8">
    <location>
        <begin position="41"/>
        <end position="60"/>
    </location>
</feature>
<dbReference type="HAMAP" id="MF_01101">
    <property type="entry name" value="UPF0208"/>
    <property type="match status" value="1"/>
</dbReference>
<dbReference type="HOGENOM" id="CLU_128746_0_0_6"/>
<dbReference type="STRING" id="80852.AWOD_I_0804"/>
<comment type="similarity">
    <text evidence="2 8">Belongs to the UPF0208 family.</text>
</comment>
<dbReference type="Pfam" id="PF04217">
    <property type="entry name" value="DUF412"/>
    <property type="match status" value="1"/>
</dbReference>
<keyword evidence="10" id="KW-1185">Reference proteome</keyword>
<keyword evidence="3 8" id="KW-1003">Cell membrane</keyword>
<evidence type="ECO:0000313" key="9">
    <source>
        <dbReference type="EMBL" id="CED70897.1"/>
    </source>
</evidence>
<dbReference type="Proteomes" id="UP000032427">
    <property type="component" value="Chromosome 1"/>
</dbReference>
<comment type="subcellular location">
    <subcellularLocation>
        <location evidence="1">Cell inner membrane</location>
        <topology evidence="1">Multi-pass membrane protein</topology>
    </subcellularLocation>
    <subcellularLocation>
        <location evidence="8">Cell membrane</location>
        <topology evidence="8">Multi-pass membrane protein</topology>
    </subcellularLocation>
</comment>
<dbReference type="AlphaFoldDB" id="A0A090IKS9"/>
<evidence type="ECO:0000313" key="10">
    <source>
        <dbReference type="Proteomes" id="UP000032427"/>
    </source>
</evidence>
<protein>
    <recommendedName>
        <fullName evidence="8">UPF0208 membrane protein AWOD_I_0804</fullName>
    </recommendedName>
</protein>
<evidence type="ECO:0000256" key="3">
    <source>
        <dbReference type="ARBA" id="ARBA00022475"/>
    </source>
</evidence>
<dbReference type="NCBIfam" id="NF002493">
    <property type="entry name" value="PRK01816.1"/>
    <property type="match status" value="1"/>
</dbReference>
<dbReference type="OrthoDB" id="7066670at2"/>
<keyword evidence="7 8" id="KW-0472">Membrane</keyword>
<accession>A0A090IKS9</accession>
<evidence type="ECO:0000256" key="5">
    <source>
        <dbReference type="ARBA" id="ARBA00022692"/>
    </source>
</evidence>
<keyword evidence="5 8" id="KW-0812">Transmembrane</keyword>
<evidence type="ECO:0000256" key="1">
    <source>
        <dbReference type="ARBA" id="ARBA00004429"/>
    </source>
</evidence>
<evidence type="ECO:0000256" key="8">
    <source>
        <dbReference type="HAMAP-Rule" id="MF_01101"/>
    </source>
</evidence>
<evidence type="ECO:0000256" key="2">
    <source>
        <dbReference type="ARBA" id="ARBA00009474"/>
    </source>
</evidence>
<feature type="transmembrane region" description="Helical" evidence="8">
    <location>
        <begin position="66"/>
        <end position="87"/>
    </location>
</feature>